<dbReference type="WBParaSite" id="PgR044_g012_t02">
    <property type="protein sequence ID" value="PgR044_g012_t02"/>
    <property type="gene ID" value="PgR044_g012"/>
</dbReference>
<evidence type="ECO:0000313" key="1">
    <source>
        <dbReference type="Proteomes" id="UP000887569"/>
    </source>
</evidence>
<dbReference type="WBParaSite" id="PgR044_g012_t03">
    <property type="protein sequence ID" value="PgR044_g012_t03"/>
    <property type="gene ID" value="PgR044_g012"/>
</dbReference>
<protein>
    <submittedName>
        <fullName evidence="2 3">Uncharacterized protein</fullName>
    </submittedName>
</protein>
<dbReference type="Proteomes" id="UP000887569">
    <property type="component" value="Unplaced"/>
</dbReference>
<proteinExistence type="predicted"/>
<name>A0A915BKC4_PARUN</name>
<accession>A0A915BKC4</accession>
<evidence type="ECO:0000313" key="3">
    <source>
        <dbReference type="WBParaSite" id="PgR044_g012_t02"/>
    </source>
</evidence>
<dbReference type="AlphaFoldDB" id="A0A915BKC4"/>
<dbReference type="WBParaSite" id="PgR044_g012_t05">
    <property type="protein sequence ID" value="PgR044_g012_t05"/>
    <property type="gene ID" value="PgR044_g012"/>
</dbReference>
<dbReference type="WBParaSite" id="PgR044_g012_t04">
    <property type="protein sequence ID" value="PgR044_g012_t04"/>
    <property type="gene ID" value="PgR044_g012"/>
</dbReference>
<sequence length="73" mass="8400">RNGIFVDHMKQDTTKGVCVIHQKMSRSSSSLCFEDSFDMMGISQRFCAFITKTSDFWTELDVIATMWLIVDVL</sequence>
<reference evidence="2 3" key="1">
    <citation type="submission" date="2022-11" db="UniProtKB">
        <authorList>
            <consortium name="WormBaseParasite"/>
        </authorList>
    </citation>
    <scope>IDENTIFICATION</scope>
</reference>
<keyword evidence="1" id="KW-1185">Reference proteome</keyword>
<dbReference type="WBParaSite" id="PgR044_g012_t01">
    <property type="protein sequence ID" value="PgR044_g012_t01"/>
    <property type="gene ID" value="PgR044_g012"/>
</dbReference>
<evidence type="ECO:0000313" key="2">
    <source>
        <dbReference type="WBParaSite" id="PgR044_g012_t01"/>
    </source>
</evidence>
<evidence type="ECO:0000313" key="4">
    <source>
        <dbReference type="WBParaSite" id="PgR044_g012_t04"/>
    </source>
</evidence>
<organism evidence="1 4">
    <name type="scientific">Parascaris univalens</name>
    <name type="common">Nematode worm</name>
    <dbReference type="NCBI Taxonomy" id="6257"/>
    <lineage>
        <taxon>Eukaryota</taxon>
        <taxon>Metazoa</taxon>
        <taxon>Ecdysozoa</taxon>
        <taxon>Nematoda</taxon>
        <taxon>Chromadorea</taxon>
        <taxon>Rhabditida</taxon>
        <taxon>Spirurina</taxon>
        <taxon>Ascaridomorpha</taxon>
        <taxon>Ascaridoidea</taxon>
        <taxon>Ascarididae</taxon>
        <taxon>Parascaris</taxon>
    </lineage>
</organism>